<feature type="domain" description="Glycoside hydrolase family 2 catalytic" evidence="3">
    <location>
        <begin position="338"/>
        <end position="453"/>
    </location>
</feature>
<evidence type="ECO:0000259" key="2">
    <source>
        <dbReference type="Pfam" id="PF00703"/>
    </source>
</evidence>
<dbReference type="InterPro" id="IPR008979">
    <property type="entry name" value="Galactose-bd-like_sf"/>
</dbReference>
<dbReference type="SUPFAM" id="SSF49785">
    <property type="entry name" value="Galactose-binding domain-like"/>
    <property type="match status" value="1"/>
</dbReference>
<sequence length="951" mass="106029">MWSPEKGMLVQSISVSGPWTLRLDPDRDRHVVDPPDDAVDGTIFLPGSTDEYGYGTRVDDRPRDHLQRTHRYEGPAWYQRTVTVPESWTDKRVTLTLERTRPTEVWVDGERVGSRVCLSTPHVYDLTAAISPGTHEIAVRVDNTDDSMDRPGVRRSHASTEHTQTNWNGVIGDLRLEARPRVRIESVRPFPDPSENAVELEITLENDTETDFRGTLSVAARSVNTGETHVVDAVDRSVSVGGGDGSASGRTILEFTYDLGPDALTWDEFSPAVYEVTASLETAGDENAAVDEFETTFGLREFEADGTQFSINGRTIFLRGRTDCCVFPDTAYPPTTTAEWIDHMETAREYGINHYRFHSWCPPEAAFEAADRVGIYLQPECSQWNNGSSLADVDDYEYYEREAERILDAYGNHPSFVCFTLGNENRGDEERMADLVRHCRELDDRRLYAYGANNFLTSPHPGEADDFFITANVPEDAEASHWDVDRTPIRGTGHVNDSPPSTAVDYEDELEPYELPVVGHEIGQYQIHPDYDETRKYRGVLRARNLERFERSLADSYLDGSDAAFQAASGALAITCYREEIEAAFRTAGFGGFQLLGLDDFPGQGTAMVGILDSFMESKGLIEPREWRRFCSARVPLLSFDRYTYTTDDAFTAEAMLANYGPGPIADATATWSIAEPDGTELASGDLDRDDLEQGALTSLGTIDAPLDAVDAPARIEVTLAIEGTELEDGAAVDLRTTYPIWVYPETPEIAADAGDIVVSRRFDERTRTRLEDGETVLLCPEPSALRYALEGSFQPDFWNYEIFKQNGKPGTLGMTTNAEHPLFDAFPTEDHADWQWWPLLRRSRPVVLDDAPADFEPTVQVTDTIYRNHKLGVYFETAVGDGALAVCTLDLSGDDPAVRQFRRSLESYLASESFDPDPVLSTGVLDSLLDAGRDDDRDYGDDAGAWVERD</sequence>
<proteinExistence type="predicted"/>
<dbReference type="EMBL" id="JABURA010000003">
    <property type="protein sequence ID" value="NUB93631.1"/>
    <property type="molecule type" value="Genomic_DNA"/>
</dbReference>
<dbReference type="Pfam" id="PF00703">
    <property type="entry name" value="Glyco_hydro_2"/>
    <property type="match status" value="1"/>
</dbReference>
<dbReference type="PANTHER" id="PTHR42732:SF1">
    <property type="entry name" value="BETA-MANNOSIDASE"/>
    <property type="match status" value="1"/>
</dbReference>
<dbReference type="GO" id="GO:0004553">
    <property type="term" value="F:hydrolase activity, hydrolyzing O-glycosyl compounds"/>
    <property type="evidence" value="ECO:0007669"/>
    <property type="project" value="InterPro"/>
</dbReference>
<dbReference type="InterPro" id="IPR017853">
    <property type="entry name" value="GH"/>
</dbReference>
<keyword evidence="4" id="KW-0378">Hydrolase</keyword>
<organism evidence="4 5">
    <name type="scientific">Haloterrigena gelatinilytica</name>
    <dbReference type="NCBI Taxonomy" id="2741724"/>
    <lineage>
        <taxon>Archaea</taxon>
        <taxon>Methanobacteriati</taxon>
        <taxon>Methanobacteriota</taxon>
        <taxon>Stenosarchaea group</taxon>
        <taxon>Halobacteria</taxon>
        <taxon>Halobacteriales</taxon>
        <taxon>Natrialbaceae</taxon>
        <taxon>Haloterrigena</taxon>
    </lineage>
</organism>
<dbReference type="AlphaFoldDB" id="A0A8J8GPL0"/>
<evidence type="ECO:0000256" key="1">
    <source>
        <dbReference type="SAM" id="MobiDB-lite"/>
    </source>
</evidence>
<feature type="region of interest" description="Disordered" evidence="1">
    <location>
        <begin position="932"/>
        <end position="951"/>
    </location>
</feature>
<dbReference type="OrthoDB" id="197753at2157"/>
<evidence type="ECO:0000313" key="5">
    <source>
        <dbReference type="Proteomes" id="UP000728647"/>
    </source>
</evidence>
<reference evidence="4" key="1">
    <citation type="submission" date="2020-06" db="EMBL/GenBank/DDBJ databases">
        <title>Haloterrigena sp. nov., an extremely halophilic archaeon isolated from a saline sediment.</title>
        <authorList>
            <person name="Liu B.-B."/>
        </authorList>
    </citation>
    <scope>NUCLEOTIDE SEQUENCE</scope>
    <source>
        <strain evidence="4">SYSU A121-1</strain>
    </source>
</reference>
<dbReference type="InterPro" id="IPR051913">
    <property type="entry name" value="GH2_Domain-Containing"/>
</dbReference>
<dbReference type="Proteomes" id="UP000728647">
    <property type="component" value="Unassembled WGS sequence"/>
</dbReference>
<dbReference type="SUPFAM" id="SSF51445">
    <property type="entry name" value="(Trans)glycosidases"/>
    <property type="match status" value="1"/>
</dbReference>
<accession>A0A8J8GPL0</accession>
<dbReference type="Gene3D" id="2.60.120.260">
    <property type="entry name" value="Galactose-binding domain-like"/>
    <property type="match status" value="1"/>
</dbReference>
<feature type="domain" description="Glycoside hydrolase family 2 immunoglobulin-like beta-sandwich" evidence="2">
    <location>
        <begin position="182"/>
        <end position="300"/>
    </location>
</feature>
<dbReference type="InterPro" id="IPR006103">
    <property type="entry name" value="Glyco_hydro_2_cat"/>
</dbReference>
<name>A0A8J8GPL0_9EURY</name>
<gene>
    <name evidence="4" type="ORF">HT576_21880</name>
</gene>
<evidence type="ECO:0000259" key="3">
    <source>
        <dbReference type="Pfam" id="PF02836"/>
    </source>
</evidence>
<dbReference type="Gene3D" id="3.20.20.80">
    <property type="entry name" value="Glycosidases"/>
    <property type="match status" value="1"/>
</dbReference>
<protein>
    <submittedName>
        <fullName evidence="4">Glycoside hydrolase</fullName>
    </submittedName>
</protein>
<dbReference type="InterPro" id="IPR006102">
    <property type="entry name" value="Ig-like_GH2"/>
</dbReference>
<dbReference type="PANTHER" id="PTHR42732">
    <property type="entry name" value="BETA-GALACTOSIDASE"/>
    <property type="match status" value="1"/>
</dbReference>
<dbReference type="GO" id="GO:0005975">
    <property type="term" value="P:carbohydrate metabolic process"/>
    <property type="evidence" value="ECO:0007669"/>
    <property type="project" value="InterPro"/>
</dbReference>
<evidence type="ECO:0000313" key="4">
    <source>
        <dbReference type="EMBL" id="NUB93631.1"/>
    </source>
</evidence>
<dbReference type="Pfam" id="PF02836">
    <property type="entry name" value="Glyco_hydro_2_C"/>
    <property type="match status" value="1"/>
</dbReference>
<comment type="caution">
    <text evidence="4">The sequence shown here is derived from an EMBL/GenBank/DDBJ whole genome shotgun (WGS) entry which is preliminary data.</text>
</comment>